<evidence type="ECO:0000259" key="2">
    <source>
        <dbReference type="Pfam" id="PF19778"/>
    </source>
</evidence>
<feature type="domain" description="Helicase/UvrB N-terminal" evidence="1">
    <location>
        <begin position="92"/>
        <end position="251"/>
    </location>
</feature>
<dbReference type="InterPro" id="IPR006935">
    <property type="entry name" value="Helicase/UvrB_N"/>
</dbReference>
<dbReference type="GO" id="GO:0015668">
    <property type="term" value="F:type III site-specific deoxyribonuclease activity"/>
    <property type="evidence" value="ECO:0007669"/>
    <property type="project" value="InterPro"/>
</dbReference>
<dbReference type="GO" id="GO:0003677">
    <property type="term" value="F:DNA binding"/>
    <property type="evidence" value="ECO:0007669"/>
    <property type="project" value="InterPro"/>
</dbReference>
<accession>A0A4D7ARD6</accession>
<keyword evidence="4" id="KW-1185">Reference proteome</keyword>
<dbReference type="Pfam" id="PF19778">
    <property type="entry name" value="RE_endonuc"/>
    <property type="match status" value="1"/>
</dbReference>
<evidence type="ECO:0000313" key="3">
    <source>
        <dbReference type="EMBL" id="QCI58446.1"/>
    </source>
</evidence>
<proteinExistence type="predicted"/>
<evidence type="ECO:0000259" key="1">
    <source>
        <dbReference type="Pfam" id="PF04851"/>
    </source>
</evidence>
<keyword evidence="3" id="KW-0378">Hydrolase</keyword>
<dbReference type="InterPro" id="IPR045572">
    <property type="entry name" value="RE_endonuc_C"/>
</dbReference>
<name>A0A4D7ARD6_9FIRM</name>
<dbReference type="RefSeq" id="WP_136890792.1">
    <property type="nucleotide sequence ID" value="NZ_CP034413.3"/>
</dbReference>
<dbReference type="Pfam" id="PF04851">
    <property type="entry name" value="ResIII"/>
    <property type="match status" value="1"/>
</dbReference>
<keyword evidence="3" id="KW-0347">Helicase</keyword>
<dbReference type="InterPro" id="IPR027417">
    <property type="entry name" value="P-loop_NTPase"/>
</dbReference>
<dbReference type="EMBL" id="CP034413">
    <property type="protein sequence ID" value="QCI58446.1"/>
    <property type="molecule type" value="Genomic_DNA"/>
</dbReference>
<dbReference type="AlphaFoldDB" id="A0A4D7ARD6"/>
<reference evidence="4" key="1">
    <citation type="submission" date="2018-12" db="EMBL/GenBank/DDBJ databases">
        <title>Dusodibacter welbiota gen. nov., sp. nov., isolated from human faeces and emended description of the Oscillibacter genus.</title>
        <authorList>
            <person name="Le Roy T."/>
            <person name="Van der Smissen P."/>
            <person name="Delzenne N."/>
            <person name="Muccioli G."/>
            <person name="Collet J.F."/>
            <person name="Cani P.D."/>
        </authorList>
    </citation>
    <scope>NUCLEOTIDE SEQUENCE [LARGE SCALE GENOMIC DNA]</scope>
    <source>
        <strain evidence="4">J115</strain>
    </source>
</reference>
<gene>
    <name evidence="3" type="ORF">EIO64_03750</name>
</gene>
<feature type="domain" description="Type III restriction enzyme C-terminal endonuclease" evidence="2">
    <location>
        <begin position="901"/>
        <end position="994"/>
    </location>
</feature>
<dbReference type="KEGG" id="obj:EIO64_03750"/>
<keyword evidence="3" id="KW-0547">Nucleotide-binding</keyword>
<evidence type="ECO:0000313" key="4">
    <source>
        <dbReference type="Proteomes" id="UP000298642"/>
    </source>
</evidence>
<dbReference type="SUPFAM" id="SSF52540">
    <property type="entry name" value="P-loop containing nucleoside triphosphate hydrolases"/>
    <property type="match status" value="2"/>
</dbReference>
<dbReference type="Proteomes" id="UP000298642">
    <property type="component" value="Chromosome"/>
</dbReference>
<protein>
    <submittedName>
        <fullName evidence="3">DEAD/DEAH box helicase family protein</fullName>
    </submittedName>
</protein>
<sequence length="1014" mass="112716">MKLQFKHQPFQAEAAAAVCDVFRGQSLCAQAHRQGLGAAADRPLSLAGTGTGLCNQPLAPELTDARILKNLHAVQRRVGLPLSKALAGPGINLSVEMETGTGKTYTYVKTIYELNARYGWSRFIIVVPSVAVREGVYRSLQTTQEHFAGEYGRRLRFFIYNSDRLAQVDRFASDSAIQVMIINMQAFNSGRNQRIIDQRPDSFRGRRPIDVIAATRPILIIDEPQSVEGRQTRESLRKFNALFTLRYSATHREAYNMVYRLDALDAYNRHLVKRIAALGVTFTSSPAAGGFVYLEGVDLSRDRAPAARIGFEVKGASGIRTVVKQLRRKADLFAASNGLAEYADRYVVAEIDGRDSSVTFLNGLKLYAGQFSGGEERTALQRRVQIRETIRTHLRRERELYSRGVKVLSLFFIDEVSKYRLYDGDSGSGRSGEYAKMFEEEYVAVAEAFRREIDDPAYRAYLDGIDARETHQGYFSVDRRKGRQARFVEGKIDRKSRTSFDADAYDLIMRDKERLLSLDEPVRFLFSHSALREGWDNPNVFQICMLKPQTESEIRSRQEIGRGLRLCVNQEGERMDESVLGGAVQELNKLTLITDMEFGRFAEALQQGLAASLAGRPRMVEPGLFAGRLLTGTTGARVRVTRELADEICAALRKQGYVKDRVLTGSFFADRDRGAVRLGGSLQDLSAAVAQVLSGVYTPRAIPAENAHGGNVTARADPEKLQTEAFRSLWARVGPKSFYTVSFDTRELIGNVIQALDAHLQVTPVSVRTVYGEQATQLQSREQLLQGRAFRRRESRVQAAGPPAPGGVRYDLVGRLVEETGLTRTTAAAILQGIAPETFAMFRLNPEDFLLQASRLINREKAAAVVRHITYHRLDASYDAALFTNAVRRGRLGCTAVPAAHSISDYVICDTDRERAFAEALEASEAVRLYVRLPKSFFIPTPVGRYTPDWAIALRDRAGDPVYFVAETSGRAPQPQGVEAAKLQCARAHFAAVSGGEVMCGAVRDLDELLRIVG</sequence>
<organism evidence="3 4">
    <name type="scientific">Dysosmobacter welbionis</name>
    <dbReference type="NCBI Taxonomy" id="2093857"/>
    <lineage>
        <taxon>Bacteria</taxon>
        <taxon>Bacillati</taxon>
        <taxon>Bacillota</taxon>
        <taxon>Clostridia</taxon>
        <taxon>Eubacteriales</taxon>
        <taxon>Oscillospiraceae</taxon>
        <taxon>Dysosmobacter</taxon>
    </lineage>
</organism>
<dbReference type="Gene3D" id="3.40.50.300">
    <property type="entry name" value="P-loop containing nucleotide triphosphate hydrolases"/>
    <property type="match status" value="2"/>
</dbReference>
<dbReference type="REBASE" id="311154">
    <property type="entry name" value="ObaJ115ORF3750P"/>
</dbReference>
<dbReference type="GO" id="GO:0004386">
    <property type="term" value="F:helicase activity"/>
    <property type="evidence" value="ECO:0007669"/>
    <property type="project" value="UniProtKB-KW"/>
</dbReference>
<dbReference type="GO" id="GO:0005524">
    <property type="term" value="F:ATP binding"/>
    <property type="evidence" value="ECO:0007669"/>
    <property type="project" value="InterPro"/>
</dbReference>
<keyword evidence="3" id="KW-0067">ATP-binding</keyword>